<protein>
    <recommendedName>
        <fullName evidence="6">Protein kinase domain-containing protein</fullName>
    </recommendedName>
</protein>
<organism evidence="7 8">
    <name type="scientific">Edaphochlamys debaryana</name>
    <dbReference type="NCBI Taxonomy" id="47281"/>
    <lineage>
        <taxon>Eukaryota</taxon>
        <taxon>Viridiplantae</taxon>
        <taxon>Chlorophyta</taxon>
        <taxon>core chlorophytes</taxon>
        <taxon>Chlorophyceae</taxon>
        <taxon>CS clade</taxon>
        <taxon>Chlamydomonadales</taxon>
        <taxon>Chlamydomonadales incertae sedis</taxon>
        <taxon>Edaphochlamys</taxon>
    </lineage>
</organism>
<feature type="domain" description="Protein kinase" evidence="6">
    <location>
        <begin position="105"/>
        <end position="374"/>
    </location>
</feature>
<dbReference type="GO" id="GO:0005634">
    <property type="term" value="C:nucleus"/>
    <property type="evidence" value="ECO:0007669"/>
    <property type="project" value="TreeGrafter"/>
</dbReference>
<evidence type="ECO:0000313" key="7">
    <source>
        <dbReference type="EMBL" id="KAG2501634.1"/>
    </source>
</evidence>
<reference evidence="7" key="1">
    <citation type="journal article" date="2020" name="bioRxiv">
        <title>Comparative genomics of Chlamydomonas.</title>
        <authorList>
            <person name="Craig R.J."/>
            <person name="Hasan A.R."/>
            <person name="Ness R.W."/>
            <person name="Keightley P.D."/>
        </authorList>
    </citation>
    <scope>NUCLEOTIDE SEQUENCE</scope>
    <source>
        <strain evidence="7">CCAP 11/70</strain>
    </source>
</reference>
<dbReference type="InterPro" id="IPR000719">
    <property type="entry name" value="Prot_kinase_dom"/>
</dbReference>
<sequence length="376" mass="41691">MRKQGNHVSSAQAELSPQPSFADVSLRDWTTSSADTVPDCWDELEPAPELCRPGMTVPEGFVVVIQPPAPSCSVKKAPINLVQLPHSPMDPDGYMWYNGLREVQFLSEKPFTKGTFGEVFRVWVPLPDGRVQSAALKLLQPGASTFGFANEVDTLKRMWGASGSLQLLAASAEFTYKGTRRPALLLEYCDGGSLANLMDIRARQLGIAHGSVLLFDEASLRLVMRQLLEALHEVHEAQMIHLDLKPENLLFKGEQLKIADFGCAVMRSRRTGHFETEGGGTLLYMAKEVTASKRGVPTAHGVTEKADVFSAGCVLAEMAFLHDQPIEFYAFSRQMEYPLPDFVPPELLAYLRLLTDPDPRRRPSAAQALQHEWLQQ</sequence>
<dbReference type="OrthoDB" id="544400at2759"/>
<evidence type="ECO:0000256" key="4">
    <source>
        <dbReference type="ARBA" id="ARBA00022840"/>
    </source>
</evidence>
<evidence type="ECO:0000256" key="1">
    <source>
        <dbReference type="ARBA" id="ARBA00022679"/>
    </source>
</evidence>
<dbReference type="AlphaFoldDB" id="A0A835YPT2"/>
<dbReference type="GO" id="GO:0005524">
    <property type="term" value="F:ATP binding"/>
    <property type="evidence" value="ECO:0007669"/>
    <property type="project" value="UniProtKB-KW"/>
</dbReference>
<gene>
    <name evidence="7" type="ORF">HYH03_000139</name>
</gene>
<dbReference type="PANTHER" id="PTHR11042">
    <property type="entry name" value="EUKARYOTIC TRANSLATION INITIATION FACTOR 2-ALPHA KINASE EIF2-ALPHA KINASE -RELATED"/>
    <property type="match status" value="1"/>
</dbReference>
<dbReference type="Gene3D" id="1.10.510.10">
    <property type="entry name" value="Transferase(Phosphotransferase) domain 1"/>
    <property type="match status" value="1"/>
</dbReference>
<evidence type="ECO:0000256" key="5">
    <source>
        <dbReference type="ARBA" id="ARBA00037982"/>
    </source>
</evidence>
<keyword evidence="2" id="KW-0547">Nucleotide-binding</keyword>
<accession>A0A835YPT2</accession>
<comment type="caution">
    <text evidence="7">The sequence shown here is derived from an EMBL/GenBank/DDBJ whole genome shotgun (WGS) entry which is preliminary data.</text>
</comment>
<dbReference type="InterPro" id="IPR008271">
    <property type="entry name" value="Ser/Thr_kinase_AS"/>
</dbReference>
<dbReference type="SUPFAM" id="SSF56112">
    <property type="entry name" value="Protein kinase-like (PK-like)"/>
    <property type="match status" value="1"/>
</dbReference>
<evidence type="ECO:0000259" key="6">
    <source>
        <dbReference type="PROSITE" id="PS50011"/>
    </source>
</evidence>
<evidence type="ECO:0000256" key="3">
    <source>
        <dbReference type="ARBA" id="ARBA00022777"/>
    </source>
</evidence>
<keyword evidence="8" id="KW-1185">Reference proteome</keyword>
<dbReference type="InterPro" id="IPR011009">
    <property type="entry name" value="Kinase-like_dom_sf"/>
</dbReference>
<dbReference type="GO" id="GO:0004672">
    <property type="term" value="F:protein kinase activity"/>
    <property type="evidence" value="ECO:0007669"/>
    <property type="project" value="InterPro"/>
</dbReference>
<dbReference type="GO" id="GO:0005737">
    <property type="term" value="C:cytoplasm"/>
    <property type="evidence" value="ECO:0007669"/>
    <property type="project" value="TreeGrafter"/>
</dbReference>
<evidence type="ECO:0000313" key="8">
    <source>
        <dbReference type="Proteomes" id="UP000612055"/>
    </source>
</evidence>
<keyword evidence="1" id="KW-0808">Transferase</keyword>
<keyword evidence="4" id="KW-0067">ATP-binding</keyword>
<dbReference type="PROSITE" id="PS50011">
    <property type="entry name" value="PROTEIN_KINASE_DOM"/>
    <property type="match status" value="1"/>
</dbReference>
<dbReference type="PROSITE" id="PS00108">
    <property type="entry name" value="PROTEIN_KINASE_ST"/>
    <property type="match status" value="1"/>
</dbReference>
<dbReference type="Proteomes" id="UP000612055">
    <property type="component" value="Unassembled WGS sequence"/>
</dbReference>
<dbReference type="EMBL" id="JAEHOE010000001">
    <property type="protein sequence ID" value="KAG2501634.1"/>
    <property type="molecule type" value="Genomic_DNA"/>
</dbReference>
<dbReference type="Pfam" id="PF00069">
    <property type="entry name" value="Pkinase"/>
    <property type="match status" value="1"/>
</dbReference>
<dbReference type="SMART" id="SM00220">
    <property type="entry name" value="S_TKc"/>
    <property type="match status" value="1"/>
</dbReference>
<dbReference type="InterPro" id="IPR050339">
    <property type="entry name" value="CC_SR_Kinase"/>
</dbReference>
<comment type="similarity">
    <text evidence="5">Belongs to the protein kinase superfamily. Ser/Thr protein kinase family. GCN2 subfamily.</text>
</comment>
<name>A0A835YPT2_9CHLO</name>
<proteinExistence type="inferred from homology"/>
<evidence type="ECO:0000256" key="2">
    <source>
        <dbReference type="ARBA" id="ARBA00022741"/>
    </source>
</evidence>
<keyword evidence="3" id="KW-0418">Kinase</keyword>